<organism evidence="1 2">
    <name type="scientific">Pseudodesulfovibrio senegalensis</name>
    <dbReference type="NCBI Taxonomy" id="1721087"/>
    <lineage>
        <taxon>Bacteria</taxon>
        <taxon>Pseudomonadati</taxon>
        <taxon>Thermodesulfobacteriota</taxon>
        <taxon>Desulfovibrionia</taxon>
        <taxon>Desulfovibrionales</taxon>
        <taxon>Desulfovibrionaceae</taxon>
    </lineage>
</organism>
<reference evidence="1 2" key="1">
    <citation type="journal article" date="2017" name="Int. J. Syst. Evol. Microbiol.">
        <title>Desulfovibrio senegalensis sp. nov., a mesophilic sulfate reducer isolated from marine sediment.</title>
        <authorList>
            <person name="Thioye A."/>
            <person name="Gam Z.B.A."/>
            <person name="Mbengue M."/>
            <person name="Cayol J.L."/>
            <person name="Joseph-Bartoli M."/>
            <person name="Toure-Kane C."/>
            <person name="Labat M."/>
        </authorList>
    </citation>
    <scope>NUCLEOTIDE SEQUENCE [LARGE SCALE GENOMIC DNA]</scope>
    <source>
        <strain evidence="1 2">DSM 101509</strain>
    </source>
</reference>
<dbReference type="OrthoDB" id="363007at2"/>
<name>A0A6N6MYF5_9BACT</name>
<comment type="caution">
    <text evidence="1">The sequence shown here is derived from an EMBL/GenBank/DDBJ whole genome shotgun (WGS) entry which is preliminary data.</text>
</comment>
<accession>A0A6N6MYF5</accession>
<gene>
    <name evidence="1" type="ORF">F8A88_15240</name>
</gene>
<keyword evidence="2" id="KW-1185">Reference proteome</keyword>
<evidence type="ECO:0000313" key="2">
    <source>
        <dbReference type="Proteomes" id="UP000438699"/>
    </source>
</evidence>
<proteinExistence type="predicted"/>
<dbReference type="EMBL" id="WAIE01000010">
    <property type="protein sequence ID" value="KAB1438827.1"/>
    <property type="molecule type" value="Genomic_DNA"/>
</dbReference>
<evidence type="ECO:0000313" key="1">
    <source>
        <dbReference type="EMBL" id="KAB1438827.1"/>
    </source>
</evidence>
<sequence>MCLFCGAAFAHSALCSCADNGDGTVTCEGGFSDGSSAAGVKVFVRNGSDRTLVRGAMNEDSEFSFEKPTGYYMVIMDAGPGHQVEISGDDITE</sequence>
<dbReference type="AlphaFoldDB" id="A0A6N6MYF5"/>
<dbReference type="Proteomes" id="UP000438699">
    <property type="component" value="Unassembled WGS sequence"/>
</dbReference>
<protein>
    <recommendedName>
        <fullName evidence="3">Carboxypeptidase regulatory-like domain-containing protein</fullName>
    </recommendedName>
</protein>
<evidence type="ECO:0008006" key="3">
    <source>
        <dbReference type="Google" id="ProtNLM"/>
    </source>
</evidence>